<gene>
    <name evidence="2" type="ORF">EVOR1521_LOCUS28019</name>
</gene>
<dbReference type="EMBL" id="CAUJNA010003608">
    <property type="protein sequence ID" value="CAJ1405938.1"/>
    <property type="molecule type" value="Genomic_DNA"/>
</dbReference>
<reference evidence="2" key="1">
    <citation type="submission" date="2023-08" db="EMBL/GenBank/DDBJ databases">
        <authorList>
            <person name="Chen Y."/>
            <person name="Shah S."/>
            <person name="Dougan E. K."/>
            <person name="Thang M."/>
            <person name="Chan C."/>
        </authorList>
    </citation>
    <scope>NUCLEOTIDE SEQUENCE</scope>
</reference>
<dbReference type="Proteomes" id="UP001178507">
    <property type="component" value="Unassembled WGS sequence"/>
</dbReference>
<organism evidence="2 3">
    <name type="scientific">Effrenium voratum</name>
    <dbReference type="NCBI Taxonomy" id="2562239"/>
    <lineage>
        <taxon>Eukaryota</taxon>
        <taxon>Sar</taxon>
        <taxon>Alveolata</taxon>
        <taxon>Dinophyceae</taxon>
        <taxon>Suessiales</taxon>
        <taxon>Symbiodiniaceae</taxon>
        <taxon>Effrenium</taxon>
    </lineage>
</organism>
<name>A0AA36NKH8_9DINO</name>
<evidence type="ECO:0000256" key="1">
    <source>
        <dbReference type="SAM" id="Coils"/>
    </source>
</evidence>
<keyword evidence="1" id="KW-0175">Coiled coil</keyword>
<comment type="caution">
    <text evidence="2">The sequence shown here is derived from an EMBL/GenBank/DDBJ whole genome shotgun (WGS) entry which is preliminary data.</text>
</comment>
<evidence type="ECO:0000313" key="2">
    <source>
        <dbReference type="EMBL" id="CAJ1405938.1"/>
    </source>
</evidence>
<sequence>MPGMLHAARENCLFLEQLTEDRRSQQAAGEKTLKELKLQRQEVEETHQALELRVQDDRAKIQEMEKEKVSLQHTLKKTEEAASVWKWRLDKALKRIEKHDPGSVFVKRLREAGQC</sequence>
<dbReference type="AlphaFoldDB" id="A0AA36NKH8"/>
<keyword evidence="3" id="KW-1185">Reference proteome</keyword>
<protein>
    <submittedName>
        <fullName evidence="2">Uncharacterized protein</fullName>
    </submittedName>
</protein>
<evidence type="ECO:0000313" key="3">
    <source>
        <dbReference type="Proteomes" id="UP001178507"/>
    </source>
</evidence>
<accession>A0AA36NKH8</accession>
<feature type="coiled-coil region" evidence="1">
    <location>
        <begin position="26"/>
        <end position="81"/>
    </location>
</feature>
<proteinExistence type="predicted"/>